<reference evidence="4" key="1">
    <citation type="submission" date="2021-10" db="EMBL/GenBank/DDBJ databases">
        <title>Melipona bicolor Genome sequencing and assembly.</title>
        <authorList>
            <person name="Araujo N.S."/>
            <person name="Arias M.C."/>
        </authorList>
    </citation>
    <scope>NUCLEOTIDE SEQUENCE</scope>
    <source>
        <strain evidence="4">USP_2M_L1-L4_2017</strain>
        <tissue evidence="4">Whole body</tissue>
    </source>
</reference>
<feature type="compositionally biased region" description="Low complexity" evidence="2">
    <location>
        <begin position="629"/>
        <end position="642"/>
    </location>
</feature>
<dbReference type="Proteomes" id="UP001177670">
    <property type="component" value="Unassembled WGS sequence"/>
</dbReference>
<keyword evidence="1" id="KW-0175">Coiled coil</keyword>
<proteinExistence type="predicted"/>
<comment type="caution">
    <text evidence="4">The sequence shown here is derived from an EMBL/GenBank/DDBJ whole genome shotgun (WGS) entry which is preliminary data.</text>
</comment>
<feature type="compositionally biased region" description="Basic and acidic residues" evidence="2">
    <location>
        <begin position="695"/>
        <end position="722"/>
    </location>
</feature>
<evidence type="ECO:0000313" key="5">
    <source>
        <dbReference type="Proteomes" id="UP001177670"/>
    </source>
</evidence>
<name>A0AA40G892_9HYME</name>
<evidence type="ECO:0000256" key="2">
    <source>
        <dbReference type="SAM" id="MobiDB-lite"/>
    </source>
</evidence>
<feature type="region of interest" description="Disordered" evidence="2">
    <location>
        <begin position="210"/>
        <end position="238"/>
    </location>
</feature>
<feature type="region of interest" description="Disordered" evidence="2">
    <location>
        <begin position="952"/>
        <end position="989"/>
    </location>
</feature>
<evidence type="ECO:0000313" key="4">
    <source>
        <dbReference type="EMBL" id="KAK1132922.1"/>
    </source>
</evidence>
<feature type="compositionally biased region" description="Basic and acidic residues" evidence="2">
    <location>
        <begin position="675"/>
        <end position="688"/>
    </location>
</feature>
<feature type="region of interest" description="Disordered" evidence="2">
    <location>
        <begin position="576"/>
        <end position="729"/>
    </location>
</feature>
<feature type="domain" description="DUF4776" evidence="3">
    <location>
        <begin position="891"/>
        <end position="952"/>
    </location>
</feature>
<dbReference type="Pfam" id="PF14924">
    <property type="entry name" value="MAP10_N"/>
    <property type="match status" value="1"/>
</dbReference>
<dbReference type="PANTHER" id="PTHR39079:SF1">
    <property type="entry name" value="GH11706P-RELATED"/>
    <property type="match status" value="1"/>
</dbReference>
<sequence length="1027" mass="115155">MALKNKIIKFKEEQLYMLEAFVDQVTLNSEVPNINVKDLLVCVRFIDLPEYEIRVPQRKEAADQGYGSSENSEFKKSCLFAKTPSCLIRAIKWSPVYLDLYRKDVACSNKNGAFLGTAKLSLPACMREQVIATQNNSNGLSAPCVVKDSFDIIDSNGETCAIITVILRLSCLGSAIVEQFSLNGKSFMLEDSPLQKFLCPYIFPKSTKFEKDSKDENASDKPLLKRPESPPRIPMGHPAFKTLTTAEKLNDPKYREMVYSAYPNEPTCGCLPKGRSTHPMICPSGCTYCMKLRNPNILSKEENKRVEGILANTYCVNNFLSALHTLKQDSPCNKPSRLKGGGDVEQIYVDPTTFRWTDYDVDYAWYDEKHNIGTRLVGGGEEKDTSNCSCSGSPVPVLPRKTASRDNDVVPIFDACTPRITSTGATPACICPGKDAKFPRGAAKCMKSPCPGIDCLIRAFRDAQDFVDSIGKVPGLPGLGLMDPSESPYFGRDIDKDYVPPDRPALKKKTPPGTLQVAATQAATPTCTAPCSIKLIDDMRPQVAPYSPPITRGIVPPRLGIVREAIPVLPEAGLTTTPVKHRKKEEKKDEKTDKQKELEVTSSVLMDSEVGPCGEPRCKSRRRKPQDNSSVTLSTTHVSSKTRTGVKRAAASPKARHKAKKGPKRELRRRGPQSKYDDLSVRASDHPIRGAASWRSEKAYIKKREKEKAREKSLGPGGDRHVPGSTVTSQLPIPVSRRVMRYVYFVGDYYPGINFGHRNCIDIPMRVPANMGWLWNTMDTAAKLKPRIGWRPGAIGRYLHEMLQDAKEITIEEMEEEKARIARAERRRTDRAGTDRAKIDRGRADRGRIDRGRIDRGKIDRGRVIERARSVPSRSKSVIRRQRTGRTISYQAMQKQSKMEGEEEGPEFPPTLHIHRKDGTYYVTMYPIRQETSTEPHLSEPMKPLQFKIVKNKDDASDTSSSTASDMEIEFSPPAAVTRPRKKPDVVHVDTQVRQQEILDAYKIEDFKKKSRRITRRKKDSKVLIKK</sequence>
<dbReference type="PANTHER" id="PTHR39079">
    <property type="entry name" value="FI08034P-RELATED"/>
    <property type="match status" value="1"/>
</dbReference>
<feature type="coiled-coil region" evidence="1">
    <location>
        <begin position="800"/>
        <end position="827"/>
    </location>
</feature>
<gene>
    <name evidence="4" type="ORF">K0M31_014290</name>
</gene>
<feature type="compositionally biased region" description="Basic and acidic residues" evidence="2">
    <location>
        <begin position="210"/>
        <end position="229"/>
    </location>
</feature>
<accession>A0AA40G892</accession>
<dbReference type="Pfam" id="PF16003">
    <property type="entry name" value="DUF4776"/>
    <property type="match status" value="2"/>
</dbReference>
<evidence type="ECO:0000259" key="3">
    <source>
        <dbReference type="Pfam" id="PF16003"/>
    </source>
</evidence>
<evidence type="ECO:0000256" key="1">
    <source>
        <dbReference type="SAM" id="Coils"/>
    </source>
</evidence>
<feature type="compositionally biased region" description="Basic residues" evidence="2">
    <location>
        <begin position="654"/>
        <end position="672"/>
    </location>
</feature>
<dbReference type="AlphaFoldDB" id="A0AA40G892"/>
<keyword evidence="5" id="KW-1185">Reference proteome</keyword>
<feature type="compositionally biased region" description="Basic and acidic residues" evidence="2">
    <location>
        <begin position="586"/>
        <end position="599"/>
    </location>
</feature>
<feature type="domain" description="DUF4776" evidence="3">
    <location>
        <begin position="738"/>
        <end position="803"/>
    </location>
</feature>
<dbReference type="EMBL" id="JAHYIQ010000004">
    <property type="protein sequence ID" value="KAK1132922.1"/>
    <property type="molecule type" value="Genomic_DNA"/>
</dbReference>
<dbReference type="InterPro" id="IPR031949">
    <property type="entry name" value="DUF4776"/>
</dbReference>
<feature type="region of interest" description="Disordered" evidence="2">
    <location>
        <begin position="892"/>
        <end position="914"/>
    </location>
</feature>
<protein>
    <recommendedName>
        <fullName evidence="3">DUF4776 domain-containing protein</fullName>
    </recommendedName>
</protein>
<organism evidence="4 5">
    <name type="scientific">Melipona bicolor</name>
    <dbReference type="NCBI Taxonomy" id="60889"/>
    <lineage>
        <taxon>Eukaryota</taxon>
        <taxon>Metazoa</taxon>
        <taxon>Ecdysozoa</taxon>
        <taxon>Arthropoda</taxon>
        <taxon>Hexapoda</taxon>
        <taxon>Insecta</taxon>
        <taxon>Pterygota</taxon>
        <taxon>Neoptera</taxon>
        <taxon>Endopterygota</taxon>
        <taxon>Hymenoptera</taxon>
        <taxon>Apocrita</taxon>
        <taxon>Aculeata</taxon>
        <taxon>Apoidea</taxon>
        <taxon>Anthophila</taxon>
        <taxon>Apidae</taxon>
        <taxon>Melipona</taxon>
    </lineage>
</organism>